<dbReference type="RefSeq" id="WP_009316501.1">
    <property type="nucleotide sequence ID" value="NZ_CABKQP010000001.1"/>
</dbReference>
<organism evidence="7 8">
    <name type="scientific">Coprobacter fastidiosus</name>
    <dbReference type="NCBI Taxonomy" id="1099853"/>
    <lineage>
        <taxon>Bacteria</taxon>
        <taxon>Pseudomonadati</taxon>
        <taxon>Bacteroidota</taxon>
        <taxon>Bacteroidia</taxon>
        <taxon>Bacteroidales</taxon>
        <taxon>Barnesiellaceae</taxon>
        <taxon>Coprobacter</taxon>
    </lineage>
</organism>
<comment type="similarity">
    <text evidence="5">Belongs to the class-II pyridoxal-phosphate-dependent aminotransferase family. MalY/PatB cystathionine beta-lyase subfamily.</text>
</comment>
<dbReference type="PANTHER" id="PTHR43525:SF1">
    <property type="entry name" value="PROTEIN MALY"/>
    <property type="match status" value="1"/>
</dbReference>
<dbReference type="EMBL" id="DNWC01000165">
    <property type="protein sequence ID" value="HBJ09930.1"/>
    <property type="molecule type" value="Genomic_DNA"/>
</dbReference>
<dbReference type="Gene3D" id="3.40.640.10">
    <property type="entry name" value="Type I PLP-dependent aspartate aminotransferase-like (Major domain)"/>
    <property type="match status" value="1"/>
</dbReference>
<evidence type="ECO:0000256" key="4">
    <source>
        <dbReference type="ARBA" id="ARBA00023239"/>
    </source>
</evidence>
<protein>
    <recommendedName>
        <fullName evidence="2">cysteine-S-conjugate beta-lyase</fullName>
        <ecNumber evidence="2">4.4.1.13</ecNumber>
    </recommendedName>
</protein>
<dbReference type="Pfam" id="PF00155">
    <property type="entry name" value="Aminotran_1_2"/>
    <property type="match status" value="1"/>
</dbReference>
<name>A0A316R1U2_9BACT</name>
<sequence length="391" mass="45194">MKYNFDTIIDRNNTDAIKQEALLTRWGRNDLIPLWVADMDLATPPFIMEVLQKRCQHPILGYTSKPDSYYSAIINWLKKRYNWSIERKSISYTPGIVPGLAFAIKCFTSPKDKILVMPPVYHPFFLVTENENRKVVFCPLILKDGQYQIDFEQFEKQIKGCKVFILCNPHNPGGRVWNMEELKRIASICAQNNVLVFSDEIHADLTFPPYQHIPFATVSKEAADNSLVFMSPSKAFNMAGLASSFCIIKNEFLREKFKKFTEGSDLTEGHVFAFRSVEAAYTYGEEWLSQVLEYLQENVIYTEQYLKEKMPRIKAIIPQASFLIFLDCRELCLSQKDLVDFFVDKAHLALNDGSMFGKEGEGFMRMNIACPRAILDRALNQLEKAYHEKFE</sequence>
<evidence type="ECO:0000313" key="7">
    <source>
        <dbReference type="EMBL" id="HBJ09930.1"/>
    </source>
</evidence>
<dbReference type="InterPro" id="IPR015421">
    <property type="entry name" value="PyrdxlP-dep_Trfase_major"/>
</dbReference>
<comment type="cofactor">
    <cofactor evidence="1">
        <name>pyridoxal 5'-phosphate</name>
        <dbReference type="ChEBI" id="CHEBI:597326"/>
    </cofactor>
</comment>
<gene>
    <name evidence="7" type="ORF">DDY73_13115</name>
</gene>
<evidence type="ECO:0000256" key="5">
    <source>
        <dbReference type="ARBA" id="ARBA00037974"/>
    </source>
</evidence>
<dbReference type="EC" id="4.4.1.13" evidence="2"/>
<dbReference type="PANTHER" id="PTHR43525">
    <property type="entry name" value="PROTEIN MALY"/>
    <property type="match status" value="1"/>
</dbReference>
<dbReference type="CDD" id="cd00609">
    <property type="entry name" value="AAT_like"/>
    <property type="match status" value="1"/>
</dbReference>
<dbReference type="GO" id="GO:0047804">
    <property type="term" value="F:cysteine-S-conjugate beta-lyase activity"/>
    <property type="evidence" value="ECO:0007669"/>
    <property type="project" value="UniProtKB-EC"/>
</dbReference>
<comment type="caution">
    <text evidence="7">The sequence shown here is derived from an EMBL/GenBank/DDBJ whole genome shotgun (WGS) entry which is preliminary data.</text>
</comment>
<accession>A0A316R1U2</accession>
<dbReference type="SUPFAM" id="SSF53383">
    <property type="entry name" value="PLP-dependent transferases"/>
    <property type="match status" value="1"/>
</dbReference>
<dbReference type="InterPro" id="IPR004839">
    <property type="entry name" value="Aminotransferase_I/II_large"/>
</dbReference>
<dbReference type="Gene3D" id="3.90.1150.10">
    <property type="entry name" value="Aspartate Aminotransferase, domain 1"/>
    <property type="match status" value="1"/>
</dbReference>
<evidence type="ECO:0000256" key="2">
    <source>
        <dbReference type="ARBA" id="ARBA00012224"/>
    </source>
</evidence>
<dbReference type="AlphaFoldDB" id="A0A316R1U2"/>
<dbReference type="InterPro" id="IPR027619">
    <property type="entry name" value="C-S_lyase_PatB-like"/>
</dbReference>
<dbReference type="InterPro" id="IPR015422">
    <property type="entry name" value="PyrdxlP-dep_Trfase_small"/>
</dbReference>
<dbReference type="Proteomes" id="UP000262954">
    <property type="component" value="Unassembled WGS sequence"/>
</dbReference>
<keyword evidence="3" id="KW-0663">Pyridoxal phosphate</keyword>
<dbReference type="GO" id="GO:0030170">
    <property type="term" value="F:pyridoxal phosphate binding"/>
    <property type="evidence" value="ECO:0007669"/>
    <property type="project" value="InterPro"/>
</dbReference>
<keyword evidence="4 7" id="KW-0456">Lyase</keyword>
<evidence type="ECO:0000256" key="1">
    <source>
        <dbReference type="ARBA" id="ARBA00001933"/>
    </source>
</evidence>
<dbReference type="InterPro" id="IPR015424">
    <property type="entry name" value="PyrdxlP-dep_Trfase"/>
</dbReference>
<dbReference type="InterPro" id="IPR051798">
    <property type="entry name" value="Class-II_PLP-Dep_Aminotrans"/>
</dbReference>
<proteinExistence type="inferred from homology"/>
<evidence type="ECO:0000313" key="8">
    <source>
        <dbReference type="Proteomes" id="UP000262954"/>
    </source>
</evidence>
<reference evidence="7 8" key="1">
    <citation type="journal article" date="2018" name="Nat. Biotechnol.">
        <title>A standardized bacterial taxonomy based on genome phylogeny substantially revises the tree of life.</title>
        <authorList>
            <person name="Parks D.H."/>
            <person name="Chuvochina M."/>
            <person name="Waite D.W."/>
            <person name="Rinke C."/>
            <person name="Skarshewski A."/>
            <person name="Chaumeil P.A."/>
            <person name="Hugenholtz P."/>
        </authorList>
    </citation>
    <scope>NUCLEOTIDE SEQUENCE [LARGE SCALE GENOMIC DNA]</scope>
    <source>
        <strain evidence="7">UBA11482</strain>
    </source>
</reference>
<feature type="domain" description="Aminotransferase class I/classII large" evidence="6">
    <location>
        <begin position="31"/>
        <end position="381"/>
    </location>
</feature>
<dbReference type="NCBIfam" id="TIGR04350">
    <property type="entry name" value="C_S_lyase_PatB"/>
    <property type="match status" value="1"/>
</dbReference>
<evidence type="ECO:0000256" key="3">
    <source>
        <dbReference type="ARBA" id="ARBA00022898"/>
    </source>
</evidence>
<evidence type="ECO:0000259" key="6">
    <source>
        <dbReference type="Pfam" id="PF00155"/>
    </source>
</evidence>